<dbReference type="EMBL" id="CP036274">
    <property type="protein sequence ID" value="QDU31083.1"/>
    <property type="molecule type" value="Genomic_DNA"/>
</dbReference>
<proteinExistence type="predicted"/>
<dbReference type="GO" id="GO:0005886">
    <property type="term" value="C:plasma membrane"/>
    <property type="evidence" value="ECO:0007669"/>
    <property type="project" value="UniProtKB-SubCell"/>
</dbReference>
<dbReference type="SMART" id="SM00112">
    <property type="entry name" value="CA"/>
    <property type="match status" value="1"/>
</dbReference>
<reference evidence="4 5" key="1">
    <citation type="submission" date="2019-02" db="EMBL/GenBank/DDBJ databases">
        <title>Deep-cultivation of Planctomycetes and their phenomic and genomic characterization uncovers novel biology.</title>
        <authorList>
            <person name="Wiegand S."/>
            <person name="Jogler M."/>
            <person name="Boedeker C."/>
            <person name="Pinto D."/>
            <person name="Vollmers J."/>
            <person name="Rivas-Marin E."/>
            <person name="Kohn T."/>
            <person name="Peeters S.H."/>
            <person name="Heuer A."/>
            <person name="Rast P."/>
            <person name="Oberbeckmann S."/>
            <person name="Bunk B."/>
            <person name="Jeske O."/>
            <person name="Meyerdierks A."/>
            <person name="Storesund J.E."/>
            <person name="Kallscheuer N."/>
            <person name="Luecker S."/>
            <person name="Lage O.M."/>
            <person name="Pohl T."/>
            <person name="Merkel B.J."/>
            <person name="Hornburger P."/>
            <person name="Mueller R.-W."/>
            <person name="Bruemmer F."/>
            <person name="Labrenz M."/>
            <person name="Spormann A.M."/>
            <person name="Op den Camp H."/>
            <person name="Overmann J."/>
            <person name="Amann R."/>
            <person name="Jetten M.S.M."/>
            <person name="Mascher T."/>
            <person name="Medema M.H."/>
            <person name="Devos D.P."/>
            <person name="Kaster A.-K."/>
            <person name="Ovreas L."/>
            <person name="Rohde M."/>
            <person name="Galperin M.Y."/>
            <person name="Jogler C."/>
        </authorList>
    </citation>
    <scope>NUCLEOTIDE SEQUENCE [LARGE SCALE GENOMIC DNA]</scope>
    <source>
        <strain evidence="4 5">ETA_A8</strain>
    </source>
</reference>
<name>A0A517YLJ7_9BACT</name>
<protein>
    <submittedName>
        <fullName evidence="4">RTX-I toxin determinant A from serotypes 1/9</fullName>
    </submittedName>
</protein>
<dbReference type="Pfam" id="PF00353">
    <property type="entry name" value="HemolysinCabind"/>
    <property type="match status" value="4"/>
</dbReference>
<evidence type="ECO:0000313" key="4">
    <source>
        <dbReference type="EMBL" id="QDU31083.1"/>
    </source>
</evidence>
<organism evidence="4 5">
    <name type="scientific">Anatilimnocola aggregata</name>
    <dbReference type="NCBI Taxonomy" id="2528021"/>
    <lineage>
        <taxon>Bacteria</taxon>
        <taxon>Pseudomonadati</taxon>
        <taxon>Planctomycetota</taxon>
        <taxon>Planctomycetia</taxon>
        <taxon>Pirellulales</taxon>
        <taxon>Pirellulaceae</taxon>
        <taxon>Anatilimnocola</taxon>
    </lineage>
</organism>
<dbReference type="GO" id="GO:0007156">
    <property type="term" value="P:homophilic cell adhesion via plasma membrane adhesion molecules"/>
    <property type="evidence" value="ECO:0007669"/>
    <property type="project" value="InterPro"/>
</dbReference>
<dbReference type="PROSITE" id="PS00330">
    <property type="entry name" value="HEMOLYSIN_CALCIUM"/>
    <property type="match status" value="1"/>
</dbReference>
<dbReference type="PANTHER" id="PTHR24026:SF126">
    <property type="entry name" value="PROTOCADHERIN FAT 4"/>
    <property type="match status" value="1"/>
</dbReference>
<dbReference type="CDD" id="cd11304">
    <property type="entry name" value="Cadherin_repeat"/>
    <property type="match status" value="1"/>
</dbReference>
<evidence type="ECO:0000259" key="3">
    <source>
        <dbReference type="PROSITE" id="PS50268"/>
    </source>
</evidence>
<keyword evidence="2" id="KW-1133">Transmembrane helix</keyword>
<gene>
    <name evidence="4" type="primary">apxIA_5</name>
    <name evidence="4" type="ORF">ETAA8_62360</name>
</gene>
<dbReference type="PROSITE" id="PS50268">
    <property type="entry name" value="CADHERIN_2"/>
    <property type="match status" value="1"/>
</dbReference>
<sequence>MSRINNRNRNHSKPAPVPRWRRGVIEKLEAREVFSGTPLPVLLVIADKQDFFYQEYGDTYDSLIARGVEVVVAAETTDPSVAHPFTGQGAGDGIVTPDIALADVQAENYSAIAFVGGWGASMYQYAFPGDYANDAYDGNEATQTIVNNLIGDFIDQDKYVAAVCNGVTVLAWARVDGVSPLAGRTAAVPYIGSPAATYMGIEYGNYGWAQPMQMDANGINYFPSGAIGVADDPSDDVWVDGQFITAENNHSAAEFGDVIATHVINAAVEEVEEVPENQAPIVSPGNLVIAENSVAGTVVGQVIASDSDLGQLLTYAIIGGNDSGAFTIEAATGVITVANPAALDFEASPLFELTVQVTDNGTPSLNGVASVMIDLLDELETPPGPVSHDGPNVLVQGTADADTIYIWSDYYGQQFVWINGLQTGPLALGSGGRVIVFGGDGNDQVYATDSAKPVTIYGEGGHDSLTGGSANDVIDGGEGWDRIWAGGGDDLIVGGAGTDWLHGREGNDLIVGGDGDDYLYGFTGDDVLIGGQGSDRIEGESGEDLLIGGTTSYDSNQLALEAILADWTAGADLAGRSGVFQLTFNGQTTADDSAQDVLIGGADNDWLLIHASDYVHASQAGDLLDVL</sequence>
<feature type="domain" description="Cadherin" evidence="3">
    <location>
        <begin position="281"/>
        <end position="387"/>
    </location>
</feature>
<dbReference type="PANTHER" id="PTHR24026">
    <property type="entry name" value="FAT ATYPICAL CADHERIN-RELATED"/>
    <property type="match status" value="1"/>
</dbReference>
<dbReference type="InterPro" id="IPR018511">
    <property type="entry name" value="Hemolysin-typ_Ca-bd_CS"/>
</dbReference>
<dbReference type="RefSeq" id="WP_145097627.1">
    <property type="nucleotide sequence ID" value="NZ_CP036274.1"/>
</dbReference>
<evidence type="ECO:0000256" key="1">
    <source>
        <dbReference type="ARBA" id="ARBA00022692"/>
    </source>
</evidence>
<dbReference type="Gene3D" id="2.60.40.60">
    <property type="entry name" value="Cadherins"/>
    <property type="match status" value="1"/>
</dbReference>
<dbReference type="Gene3D" id="3.40.50.880">
    <property type="match status" value="1"/>
</dbReference>
<evidence type="ECO:0000256" key="2">
    <source>
        <dbReference type="ARBA" id="ARBA00022989"/>
    </source>
</evidence>
<dbReference type="InterPro" id="IPR001343">
    <property type="entry name" value="Hemolysn_Ca-bd"/>
</dbReference>
<dbReference type="SUPFAM" id="SSF51120">
    <property type="entry name" value="beta-Roll"/>
    <property type="match status" value="1"/>
</dbReference>
<dbReference type="Proteomes" id="UP000315017">
    <property type="component" value="Chromosome"/>
</dbReference>
<keyword evidence="1" id="KW-0812">Transmembrane</keyword>
<dbReference type="Pfam" id="PF01965">
    <property type="entry name" value="DJ-1_PfpI"/>
    <property type="match status" value="1"/>
</dbReference>
<keyword evidence="5" id="KW-1185">Reference proteome</keyword>
<dbReference type="InterPro" id="IPR011049">
    <property type="entry name" value="Serralysin-like_metalloprot_C"/>
</dbReference>
<dbReference type="SUPFAM" id="SSF49313">
    <property type="entry name" value="Cadherin-like"/>
    <property type="match status" value="1"/>
</dbReference>
<dbReference type="InterPro" id="IPR002126">
    <property type="entry name" value="Cadherin-like_dom"/>
</dbReference>
<dbReference type="OrthoDB" id="9792664at2"/>
<dbReference type="KEGG" id="aagg:ETAA8_62360"/>
<dbReference type="SUPFAM" id="SSF52317">
    <property type="entry name" value="Class I glutamine amidotransferase-like"/>
    <property type="match status" value="1"/>
</dbReference>
<dbReference type="InterPro" id="IPR002818">
    <property type="entry name" value="DJ-1/PfpI"/>
</dbReference>
<accession>A0A517YLJ7</accession>
<dbReference type="InterPro" id="IPR015919">
    <property type="entry name" value="Cadherin-like_sf"/>
</dbReference>
<dbReference type="PRINTS" id="PR00313">
    <property type="entry name" value="CABNDNGRPT"/>
</dbReference>
<dbReference type="GO" id="GO:0005509">
    <property type="term" value="F:calcium ion binding"/>
    <property type="evidence" value="ECO:0007669"/>
    <property type="project" value="InterPro"/>
</dbReference>
<keyword evidence="2" id="KW-0472">Membrane</keyword>
<dbReference type="AlphaFoldDB" id="A0A517YLJ7"/>
<dbReference type="Pfam" id="PF00028">
    <property type="entry name" value="Cadherin"/>
    <property type="match status" value="1"/>
</dbReference>
<evidence type="ECO:0000313" key="5">
    <source>
        <dbReference type="Proteomes" id="UP000315017"/>
    </source>
</evidence>
<dbReference type="InterPro" id="IPR029062">
    <property type="entry name" value="Class_I_gatase-like"/>
</dbReference>
<dbReference type="Gene3D" id="2.150.10.10">
    <property type="entry name" value="Serralysin-like metalloprotease, C-terminal"/>
    <property type="match status" value="1"/>
</dbReference>